<dbReference type="Pfam" id="PF00106">
    <property type="entry name" value="adh_short"/>
    <property type="match status" value="1"/>
</dbReference>
<dbReference type="EMBL" id="JAANBB010000046">
    <property type="protein sequence ID" value="KAF7553417.1"/>
    <property type="molecule type" value="Genomic_DNA"/>
</dbReference>
<dbReference type="PANTHER" id="PTHR44169:SF3">
    <property type="entry name" value="SHORT-CHAIN DEHYDROGENASE SRDE"/>
    <property type="match status" value="1"/>
</dbReference>
<dbReference type="GO" id="GO:0019433">
    <property type="term" value="P:triglyceride catabolic process"/>
    <property type="evidence" value="ECO:0007669"/>
    <property type="project" value="TreeGrafter"/>
</dbReference>
<organism evidence="5 6">
    <name type="scientific">Cylindrodendrum hubeiense</name>
    <dbReference type="NCBI Taxonomy" id="595255"/>
    <lineage>
        <taxon>Eukaryota</taxon>
        <taxon>Fungi</taxon>
        <taxon>Dikarya</taxon>
        <taxon>Ascomycota</taxon>
        <taxon>Pezizomycotina</taxon>
        <taxon>Sordariomycetes</taxon>
        <taxon>Hypocreomycetidae</taxon>
        <taxon>Hypocreales</taxon>
        <taxon>Nectriaceae</taxon>
        <taxon>Cylindrodendrum</taxon>
    </lineage>
</organism>
<dbReference type="GO" id="GO:0005811">
    <property type="term" value="C:lipid droplet"/>
    <property type="evidence" value="ECO:0007669"/>
    <property type="project" value="TreeGrafter"/>
</dbReference>
<reference evidence="5" key="1">
    <citation type="submission" date="2020-03" db="EMBL/GenBank/DDBJ databases">
        <title>Draft Genome Sequence of Cylindrodendrum hubeiense.</title>
        <authorList>
            <person name="Buettner E."/>
            <person name="Kellner H."/>
        </authorList>
    </citation>
    <scope>NUCLEOTIDE SEQUENCE</scope>
    <source>
        <strain evidence="5">IHI 201604</strain>
    </source>
</reference>
<dbReference type="Gene3D" id="3.40.50.720">
    <property type="entry name" value="NAD(P)-binding Rossmann-like Domain"/>
    <property type="match status" value="1"/>
</dbReference>
<evidence type="ECO:0000256" key="2">
    <source>
        <dbReference type="ARBA" id="ARBA00022857"/>
    </source>
</evidence>
<dbReference type="AlphaFoldDB" id="A0A9P5LHY4"/>
<evidence type="ECO:0000256" key="4">
    <source>
        <dbReference type="RuleBase" id="RU000363"/>
    </source>
</evidence>
<protein>
    <submittedName>
        <fullName evidence="5">Uncharacterized protein</fullName>
    </submittedName>
</protein>
<comment type="caution">
    <text evidence="5">The sequence shown here is derived from an EMBL/GenBank/DDBJ whole genome shotgun (WGS) entry which is preliminary data.</text>
</comment>
<dbReference type="InterPro" id="IPR020904">
    <property type="entry name" value="Sc_DH/Rdtase_CS"/>
</dbReference>
<dbReference type="GO" id="GO:0004806">
    <property type="term" value="F:triacylglycerol lipase activity"/>
    <property type="evidence" value="ECO:0007669"/>
    <property type="project" value="TreeGrafter"/>
</dbReference>
<evidence type="ECO:0000256" key="3">
    <source>
        <dbReference type="ARBA" id="ARBA00023002"/>
    </source>
</evidence>
<evidence type="ECO:0000256" key="1">
    <source>
        <dbReference type="ARBA" id="ARBA00006484"/>
    </source>
</evidence>
<dbReference type="GO" id="GO:0000140">
    <property type="term" value="F:acylglycerone-phosphate reductase (NADP+) activity"/>
    <property type="evidence" value="ECO:0007669"/>
    <property type="project" value="TreeGrafter"/>
</dbReference>
<dbReference type="InterPro" id="IPR002347">
    <property type="entry name" value="SDR_fam"/>
</dbReference>
<evidence type="ECO:0000313" key="5">
    <source>
        <dbReference type="EMBL" id="KAF7553417.1"/>
    </source>
</evidence>
<dbReference type="Proteomes" id="UP000722485">
    <property type="component" value="Unassembled WGS sequence"/>
</dbReference>
<gene>
    <name evidence="5" type="ORF">G7Z17_g3668</name>
</gene>
<sequence length="295" mass="31690">MASKRTILITGCSDGGLGSALALTFHKSGWRVFASARNLSKLKQATAAGIETIELDVNSEESIAASVLKVQELTGGSLDVLLNNAGAGYSMPLLDLDMDKTRDLFDLNVFSLITMTRAYFPLLRKSTRKPMLVNNTSVVSISAGAVPFQGAYNASKAAAAGLTEAYRGELAPFGIKVVNMMTGIVRSHFFDNAPSVTLPPNSVYNVAKEVIEKAMSGEEAAVLGTDPFKWAEGVVKDLEKRNPPHWVWQGQYASLVRVSSLLPIGMMDGFMKSKLGLDVLERNIQEQGKANKGSS</sequence>
<dbReference type="InterPro" id="IPR036291">
    <property type="entry name" value="NAD(P)-bd_dom_sf"/>
</dbReference>
<dbReference type="PANTHER" id="PTHR44169">
    <property type="entry name" value="NADPH-DEPENDENT 1-ACYLDIHYDROXYACETONE PHOSPHATE REDUCTASE"/>
    <property type="match status" value="1"/>
</dbReference>
<keyword evidence="2" id="KW-0521">NADP</keyword>
<dbReference type="PRINTS" id="PR00080">
    <property type="entry name" value="SDRFAMILY"/>
</dbReference>
<accession>A0A9P5LHY4</accession>
<keyword evidence="6" id="KW-1185">Reference proteome</keyword>
<name>A0A9P5LHY4_9HYPO</name>
<dbReference type="PROSITE" id="PS00061">
    <property type="entry name" value="ADH_SHORT"/>
    <property type="match status" value="1"/>
</dbReference>
<comment type="similarity">
    <text evidence="1 4">Belongs to the short-chain dehydrogenases/reductases (SDR) family.</text>
</comment>
<evidence type="ECO:0000313" key="6">
    <source>
        <dbReference type="Proteomes" id="UP000722485"/>
    </source>
</evidence>
<dbReference type="OrthoDB" id="2102561at2759"/>
<dbReference type="GO" id="GO:0005783">
    <property type="term" value="C:endoplasmic reticulum"/>
    <property type="evidence" value="ECO:0007669"/>
    <property type="project" value="TreeGrafter"/>
</dbReference>
<dbReference type="GO" id="GO:0006654">
    <property type="term" value="P:phosphatidic acid biosynthetic process"/>
    <property type="evidence" value="ECO:0007669"/>
    <property type="project" value="TreeGrafter"/>
</dbReference>
<dbReference type="PRINTS" id="PR00081">
    <property type="entry name" value="GDHRDH"/>
</dbReference>
<keyword evidence="3" id="KW-0560">Oxidoreductase</keyword>
<dbReference type="SUPFAM" id="SSF51735">
    <property type="entry name" value="NAD(P)-binding Rossmann-fold domains"/>
    <property type="match status" value="1"/>
</dbReference>
<proteinExistence type="inferred from homology"/>